<reference evidence="2 3" key="1">
    <citation type="submission" date="2011-12" db="EMBL/GenBank/DDBJ databases">
        <title>Whole genome shotgun sequence of Gordonia effusa NBRC 100432.</title>
        <authorList>
            <person name="Yoshida I."/>
            <person name="Takarada H."/>
            <person name="Hosoyama A."/>
            <person name="Tsuchikane K."/>
            <person name="Katsumata H."/>
            <person name="Yamazaki S."/>
            <person name="Fujita N."/>
        </authorList>
    </citation>
    <scope>NUCLEOTIDE SEQUENCE [LARGE SCALE GENOMIC DNA]</scope>
    <source>
        <strain evidence="2 3">NBRC 100432</strain>
    </source>
</reference>
<feature type="compositionally biased region" description="Low complexity" evidence="1">
    <location>
        <begin position="128"/>
        <end position="138"/>
    </location>
</feature>
<dbReference type="eggNOG" id="ENOG5033SQP">
    <property type="taxonomic scope" value="Bacteria"/>
</dbReference>
<gene>
    <name evidence="2" type="ORF">GOEFS_071_00230</name>
</gene>
<comment type="caution">
    <text evidence="2">The sequence shown here is derived from an EMBL/GenBank/DDBJ whole genome shotgun (WGS) entry which is preliminary data.</text>
</comment>
<name>H0R1M8_9ACTN</name>
<protein>
    <submittedName>
        <fullName evidence="2">Uncharacterized protein</fullName>
    </submittedName>
</protein>
<keyword evidence="3" id="KW-1185">Reference proteome</keyword>
<organism evidence="2 3">
    <name type="scientific">Gordonia effusa NBRC 100432</name>
    <dbReference type="NCBI Taxonomy" id="1077974"/>
    <lineage>
        <taxon>Bacteria</taxon>
        <taxon>Bacillati</taxon>
        <taxon>Actinomycetota</taxon>
        <taxon>Actinomycetes</taxon>
        <taxon>Mycobacteriales</taxon>
        <taxon>Gordoniaceae</taxon>
        <taxon>Gordonia</taxon>
    </lineage>
</organism>
<proteinExistence type="predicted"/>
<evidence type="ECO:0000313" key="2">
    <source>
        <dbReference type="EMBL" id="GAB18979.1"/>
    </source>
</evidence>
<dbReference type="Proteomes" id="UP000035034">
    <property type="component" value="Unassembled WGS sequence"/>
</dbReference>
<accession>H0R1M8</accession>
<sequence length="138" mass="14325">MYTVTGINPASNVPDSITKDGKAYYVYLTVTSLDQKLTDAPDFNGLAGSADGKSAALMVTPPSDNKDCTAPTPPEKMKAGESYSTCQLAVVDADQTVTSVVYWANTTSDPALNYEQSPVVWGSPPPTSSSAVPTPSAG</sequence>
<dbReference type="EMBL" id="BAEH01000071">
    <property type="protein sequence ID" value="GAB18979.1"/>
    <property type="molecule type" value="Genomic_DNA"/>
</dbReference>
<feature type="region of interest" description="Disordered" evidence="1">
    <location>
        <begin position="114"/>
        <end position="138"/>
    </location>
</feature>
<evidence type="ECO:0000256" key="1">
    <source>
        <dbReference type="SAM" id="MobiDB-lite"/>
    </source>
</evidence>
<dbReference type="AlphaFoldDB" id="H0R1M8"/>
<evidence type="ECO:0000313" key="3">
    <source>
        <dbReference type="Proteomes" id="UP000035034"/>
    </source>
</evidence>
<feature type="region of interest" description="Disordered" evidence="1">
    <location>
        <begin position="59"/>
        <end position="79"/>
    </location>
</feature>